<dbReference type="RefSeq" id="YP_009498207.1">
    <property type="nucleotide sequence ID" value="NC_038055.1"/>
</dbReference>
<evidence type="ECO:0000313" key="2">
    <source>
        <dbReference type="EMBL" id="AWX52993.1"/>
    </source>
</evidence>
<gene>
    <name evidence="2" type="primary">orf291</name>
</gene>
<dbReference type="AlphaFoldDB" id="A0A2Z4M910"/>
<dbReference type="GeneID" id="37500616"/>
<keyword evidence="2" id="KW-0496">Mitochondrion</keyword>
<sequence length="291" mass="33566">MYNTIRGKLLALSTLTPVLYENLIQDNSINNEIERFVKLENKINPVDNQSDTYQEVALATVEEQDVWSDRGSSPRLLSPLYPVNTINEDKIEETKTGFAALFDQINKRRKDIVESDDSSDSNSNPYNFSVANADRDQDNSTQISSGLNILTNLIQEASNFVDSELLTAVRETFEEEIETKASLQDGSNPQVVDTPKIQINDGSDNIIILWMNISLIQINLHKLVNYLLFYHKLIFKLKNSRKVHLKILFLIYFKRLNLKEKNMVHLLLKLKLYLSKIILVWITFLKILIIY</sequence>
<reference evidence="2" key="1">
    <citation type="journal article" date="2019" name="Int. J. Biol. Macromol.">
        <title>Characterization and comparative analysis of six complete mitochondrial genomes from ectomycorrhizal fungi of the Lactarius genus and phylogenetic analysis of the Agaricomycetes.</title>
        <authorList>
            <person name="Li Q."/>
            <person name="Wang Q."/>
            <person name="Jin X."/>
            <person name="Chen Z."/>
            <person name="Xiong C."/>
            <person name="Li P."/>
            <person name="Liu Q."/>
            <person name="Huang W."/>
        </authorList>
    </citation>
    <scope>NUCLEOTIDE SEQUENCE</scope>
</reference>
<feature type="region of interest" description="Disordered" evidence="1">
    <location>
        <begin position="112"/>
        <end position="139"/>
    </location>
</feature>
<organism evidence="2">
    <name type="scientific">Lactarius deliciosus</name>
    <dbReference type="NCBI Taxonomy" id="55514"/>
    <lineage>
        <taxon>Eukaryota</taxon>
        <taxon>Fungi</taxon>
        <taxon>Dikarya</taxon>
        <taxon>Basidiomycota</taxon>
        <taxon>Agaricomycotina</taxon>
        <taxon>Agaricomycetes</taxon>
        <taxon>Russulales</taxon>
        <taxon>Russulaceae</taxon>
        <taxon>Lactarius</taxon>
    </lineage>
</organism>
<proteinExistence type="predicted"/>
<evidence type="ECO:0000256" key="1">
    <source>
        <dbReference type="SAM" id="MobiDB-lite"/>
    </source>
</evidence>
<name>A0A2Z4M910_9AGAM</name>
<dbReference type="EMBL" id="MH319478">
    <property type="protein sequence ID" value="AWX52993.1"/>
    <property type="molecule type" value="Genomic_DNA"/>
</dbReference>
<protein>
    <submittedName>
        <fullName evidence="2">Uncharacterized protein</fullName>
    </submittedName>
</protein>
<geneLocation type="mitochondrion" evidence="2"/>
<accession>A0A2Z4M910</accession>